<evidence type="ECO:0000256" key="1">
    <source>
        <dbReference type="SAM" id="MobiDB-lite"/>
    </source>
</evidence>
<sequence length="349" mass="41754">MVNNRGKEVVDDEEYHSQPAPKASKWIFQKWRRQPKETSKNASSSTPILNDEQVRLENPPEDNTEKTYDDLEEIPQQNRKWAIPNEESNKWSQDVVEFYNNGDAPFCYSIFFKDRKLDDDFWGTLLGYRCNGQLWPMHIEGWVTRMMHFRNARLRTNGPSGLRWTILPPEFRDILILKESKFAAVYANGTNELYPPWWEVDYIYIPLCIRNVGDWYLVRINLQTMELVQYWPNKGYIKDYRSLIHFPTMDVLPIKFDWLLDEIQYWRKCDGVFIDKRDRHLKVHNVNNDYAPKDGGDLGGDTGVLACMLMQQLVQNKNLNVEDDFKNRCMKYRRYMAEQYYNWRFIPRG</sequence>
<organism evidence="2 3">
    <name type="scientific">Mikania micrantha</name>
    <name type="common">bitter vine</name>
    <dbReference type="NCBI Taxonomy" id="192012"/>
    <lineage>
        <taxon>Eukaryota</taxon>
        <taxon>Viridiplantae</taxon>
        <taxon>Streptophyta</taxon>
        <taxon>Embryophyta</taxon>
        <taxon>Tracheophyta</taxon>
        <taxon>Spermatophyta</taxon>
        <taxon>Magnoliopsida</taxon>
        <taxon>eudicotyledons</taxon>
        <taxon>Gunneridae</taxon>
        <taxon>Pentapetalae</taxon>
        <taxon>asterids</taxon>
        <taxon>campanulids</taxon>
        <taxon>Asterales</taxon>
        <taxon>Asteraceae</taxon>
        <taxon>Asteroideae</taxon>
        <taxon>Heliantheae alliance</taxon>
        <taxon>Eupatorieae</taxon>
        <taxon>Mikania</taxon>
    </lineage>
</organism>
<name>A0A5N6M0U8_9ASTR</name>
<dbReference type="OrthoDB" id="1680482at2759"/>
<reference evidence="2 3" key="1">
    <citation type="submission" date="2019-05" db="EMBL/GenBank/DDBJ databases">
        <title>Mikania micrantha, genome provides insights into the molecular mechanism of rapid growth.</title>
        <authorList>
            <person name="Liu B."/>
        </authorList>
    </citation>
    <scope>NUCLEOTIDE SEQUENCE [LARGE SCALE GENOMIC DNA]</scope>
    <source>
        <strain evidence="2">NLD-2019</strain>
        <tissue evidence="2">Leaf</tissue>
    </source>
</reference>
<feature type="region of interest" description="Disordered" evidence="1">
    <location>
        <begin position="1"/>
        <end position="66"/>
    </location>
</feature>
<protein>
    <recommendedName>
        <fullName evidence="4">Ubiquitin-like protease family profile domain-containing protein</fullName>
    </recommendedName>
</protein>
<evidence type="ECO:0008006" key="4">
    <source>
        <dbReference type="Google" id="ProtNLM"/>
    </source>
</evidence>
<dbReference type="AlphaFoldDB" id="A0A5N6M0U8"/>
<dbReference type="EMBL" id="SZYD01000017">
    <property type="protein sequence ID" value="KAD3067341.1"/>
    <property type="molecule type" value="Genomic_DNA"/>
</dbReference>
<comment type="caution">
    <text evidence="2">The sequence shown here is derived from an EMBL/GenBank/DDBJ whole genome shotgun (WGS) entry which is preliminary data.</text>
</comment>
<proteinExistence type="predicted"/>
<evidence type="ECO:0000313" key="3">
    <source>
        <dbReference type="Proteomes" id="UP000326396"/>
    </source>
</evidence>
<dbReference type="Gene3D" id="3.40.395.10">
    <property type="entry name" value="Adenoviral Proteinase, Chain A"/>
    <property type="match status" value="1"/>
</dbReference>
<keyword evidence="3" id="KW-1185">Reference proteome</keyword>
<dbReference type="Proteomes" id="UP000326396">
    <property type="component" value="Linkage Group LG7"/>
</dbReference>
<accession>A0A5N6M0U8</accession>
<gene>
    <name evidence="2" type="ORF">E3N88_35221</name>
</gene>
<evidence type="ECO:0000313" key="2">
    <source>
        <dbReference type="EMBL" id="KAD3067341.1"/>
    </source>
</evidence>